<dbReference type="Pfam" id="PF00533">
    <property type="entry name" value="BRCT"/>
    <property type="match status" value="2"/>
</dbReference>
<feature type="compositionally biased region" description="Basic and acidic residues" evidence="7">
    <location>
        <begin position="1"/>
        <end position="13"/>
    </location>
</feature>
<evidence type="ECO:0000256" key="5">
    <source>
        <dbReference type="ARBA" id="ARBA00048336"/>
    </source>
</evidence>
<dbReference type="PANTHER" id="PTHR23081:SF36">
    <property type="entry name" value="RNA POLYMERASE II SUBUNIT A C-TERMINAL DOMAIN PHOSPHATASE"/>
    <property type="match status" value="1"/>
</dbReference>
<dbReference type="InterPro" id="IPR036412">
    <property type="entry name" value="HAD-like_sf"/>
</dbReference>
<evidence type="ECO:0000256" key="6">
    <source>
        <dbReference type="RuleBase" id="RU366066"/>
    </source>
</evidence>
<reference evidence="10 11" key="1">
    <citation type="journal article" date="2018" name="Sci. Data">
        <title>The draft genome sequence of cork oak.</title>
        <authorList>
            <person name="Ramos A.M."/>
            <person name="Usie A."/>
            <person name="Barbosa P."/>
            <person name="Barros P.M."/>
            <person name="Capote T."/>
            <person name="Chaves I."/>
            <person name="Simoes F."/>
            <person name="Abreu I."/>
            <person name="Carrasquinho I."/>
            <person name="Faro C."/>
            <person name="Guimaraes J.B."/>
            <person name="Mendonca D."/>
            <person name="Nobrega F."/>
            <person name="Rodrigues L."/>
            <person name="Saibo N.J.M."/>
            <person name="Varela M.C."/>
            <person name="Egas C."/>
            <person name="Matos J."/>
            <person name="Miguel C.M."/>
            <person name="Oliveira M.M."/>
            <person name="Ricardo C.P."/>
            <person name="Goncalves S."/>
        </authorList>
    </citation>
    <scope>NUCLEOTIDE SEQUENCE [LARGE SCALE GENOMIC DNA]</scope>
    <source>
        <strain evidence="11">cv. HL8</strain>
    </source>
</reference>
<evidence type="ECO:0000256" key="1">
    <source>
        <dbReference type="ARBA" id="ARBA00004123"/>
    </source>
</evidence>
<comment type="catalytic activity">
    <reaction evidence="5 6">
        <text>O-phospho-L-threonyl-[protein] + H2O = L-threonyl-[protein] + phosphate</text>
        <dbReference type="Rhea" id="RHEA:47004"/>
        <dbReference type="Rhea" id="RHEA-COMP:11060"/>
        <dbReference type="Rhea" id="RHEA-COMP:11605"/>
        <dbReference type="ChEBI" id="CHEBI:15377"/>
        <dbReference type="ChEBI" id="CHEBI:30013"/>
        <dbReference type="ChEBI" id="CHEBI:43474"/>
        <dbReference type="ChEBI" id="CHEBI:61977"/>
        <dbReference type="EC" id="3.1.3.16"/>
    </reaction>
</comment>
<dbReference type="PROSITE" id="PS50969">
    <property type="entry name" value="FCP1"/>
    <property type="match status" value="2"/>
</dbReference>
<protein>
    <recommendedName>
        <fullName evidence="6">RNA polymerase II C-terminal domain phosphatase-like</fullName>
        <ecNumber evidence="6">3.1.3.16</ecNumber>
    </recommendedName>
</protein>
<dbReference type="GO" id="GO:0005634">
    <property type="term" value="C:nucleus"/>
    <property type="evidence" value="ECO:0007669"/>
    <property type="project" value="UniProtKB-SubCell"/>
</dbReference>
<dbReference type="EMBL" id="PKMF04000105">
    <property type="protein sequence ID" value="KAK7850101.1"/>
    <property type="molecule type" value="Genomic_DNA"/>
</dbReference>
<evidence type="ECO:0000256" key="2">
    <source>
        <dbReference type="ARBA" id="ARBA00022801"/>
    </source>
</evidence>
<keyword evidence="2 6" id="KW-0378">Hydrolase</keyword>
<evidence type="ECO:0000256" key="3">
    <source>
        <dbReference type="ARBA" id="ARBA00023242"/>
    </source>
</evidence>
<evidence type="ECO:0000313" key="11">
    <source>
        <dbReference type="Proteomes" id="UP000237347"/>
    </source>
</evidence>
<sequence>MKIISERDFPQDDHYDDFDDTPEEITEETCAHLCVIRGKCVSCERVALKYVHQGMWLWLNKDEMDRIRKVESAKFLEDKKMVLVLDLDQTLIHLTEQEKYLRTPQELLQHNLRDSLFRVSRPWGMMMVKLRPFVHTFLRAASTMFEIYMCTMCTRSYALQVAEFLDPENVYFKSSRIIAREDLLETDEKTLDLVLGEERMVLILDNTKSVWSNHPFNLIHIKRYRYFDSDPDSWSADEVEYAAPLITLLQRLKVIHRLFFNPKFEAGLQYRDVRYIFARRDVLRGCVLSFKHIFTPDFRPENSSLWLMAAELGATFSMDNLINPITHVVTWFATAEEFQEAELEGIILVHPKWLRACYYAVSRIISERGFPQDDYDDFDDTPEESTEKTCLHPCVFRGKCVSCETVALKYVHQSMWLWLNKDEMDRIRKIESEKLLEDKKMVLVLDLDQTLIHSTEQEKYLRTPQELLQHELRDSLFRLSRPWERMMLKLRPSVHTFLKEASTMFEIYMCTTSTRSYALKATEFLDPANVYFMSSRIIAREDLLEIDEKSLDLVLKVERMVLILDDTVSVWRNHESNLIPVKKYRYFDSDHDLSVVSLSALGTDEGETTGALTTVLQQLKLIHRLFFNPKFEGGLQVRDVRDILNRLRVLQGCTLFFKHIFPSDFRPENSRLWLMAEELGAKISMDNLINPVTHVVTWFATAEEFEEAEMEEIILVHPKWLHACYKALERVSEKDYLIKPKD</sequence>
<keyword evidence="3 6" id="KW-0539">Nucleus</keyword>
<feature type="domain" description="FCP1 homology" evidence="9">
    <location>
        <begin position="436"/>
        <end position="605"/>
    </location>
</feature>
<evidence type="ECO:0000256" key="4">
    <source>
        <dbReference type="ARBA" id="ARBA00047761"/>
    </source>
</evidence>
<dbReference type="EC" id="3.1.3.16" evidence="6"/>
<feature type="domain" description="BRCT" evidence="8">
    <location>
        <begin position="278"/>
        <end position="358"/>
    </location>
</feature>
<organism evidence="10 11">
    <name type="scientific">Quercus suber</name>
    <name type="common">Cork oak</name>
    <dbReference type="NCBI Taxonomy" id="58331"/>
    <lineage>
        <taxon>Eukaryota</taxon>
        <taxon>Viridiplantae</taxon>
        <taxon>Streptophyta</taxon>
        <taxon>Embryophyta</taxon>
        <taxon>Tracheophyta</taxon>
        <taxon>Spermatophyta</taxon>
        <taxon>Magnoliopsida</taxon>
        <taxon>eudicotyledons</taxon>
        <taxon>Gunneridae</taxon>
        <taxon>Pentapetalae</taxon>
        <taxon>rosids</taxon>
        <taxon>fabids</taxon>
        <taxon>Fagales</taxon>
        <taxon>Fagaceae</taxon>
        <taxon>Quercus</taxon>
    </lineage>
</organism>
<dbReference type="PANTHER" id="PTHR23081">
    <property type="entry name" value="RNA POLYMERASE II CTD PHOSPHATASE"/>
    <property type="match status" value="1"/>
</dbReference>
<keyword evidence="11" id="KW-1185">Reference proteome</keyword>
<accession>A0AAW0LI90</accession>
<dbReference type="Proteomes" id="UP000237347">
    <property type="component" value="Unassembled WGS sequence"/>
</dbReference>
<evidence type="ECO:0000256" key="7">
    <source>
        <dbReference type="SAM" id="MobiDB-lite"/>
    </source>
</evidence>
<evidence type="ECO:0000259" key="9">
    <source>
        <dbReference type="PROSITE" id="PS50969"/>
    </source>
</evidence>
<dbReference type="Gene3D" id="3.40.50.1000">
    <property type="entry name" value="HAD superfamily/HAD-like"/>
    <property type="match status" value="2"/>
</dbReference>
<dbReference type="InterPro" id="IPR023214">
    <property type="entry name" value="HAD_sf"/>
</dbReference>
<comment type="caution">
    <text evidence="10">The sequence shown here is derived from an EMBL/GenBank/DDBJ whole genome shotgun (WGS) entry which is preliminary data.</text>
</comment>
<dbReference type="Pfam" id="PF03031">
    <property type="entry name" value="NIF"/>
    <property type="match status" value="2"/>
</dbReference>
<dbReference type="InterPro" id="IPR001357">
    <property type="entry name" value="BRCT_dom"/>
</dbReference>
<evidence type="ECO:0000313" key="10">
    <source>
        <dbReference type="EMBL" id="KAK7850101.1"/>
    </source>
</evidence>
<dbReference type="SUPFAM" id="SSF52113">
    <property type="entry name" value="BRCT domain"/>
    <property type="match status" value="2"/>
</dbReference>
<name>A0AAW0LI90_QUESU</name>
<dbReference type="InterPro" id="IPR036420">
    <property type="entry name" value="BRCT_dom_sf"/>
</dbReference>
<dbReference type="InterPro" id="IPR039189">
    <property type="entry name" value="Fcp1"/>
</dbReference>
<comment type="function">
    <text evidence="6">This promotes the activity of RNA polymerase II.</text>
</comment>
<dbReference type="CDD" id="cd07521">
    <property type="entry name" value="HAD_FCP1-like"/>
    <property type="match status" value="2"/>
</dbReference>
<dbReference type="InterPro" id="IPR011947">
    <property type="entry name" value="FCP1_euk"/>
</dbReference>
<gene>
    <name evidence="10" type="primary">CPL4_5</name>
    <name evidence="10" type="ORF">CFP56_001658</name>
</gene>
<dbReference type="SMART" id="SM00292">
    <property type="entry name" value="BRCT"/>
    <property type="match status" value="2"/>
</dbReference>
<dbReference type="SMART" id="SM00577">
    <property type="entry name" value="CPDc"/>
    <property type="match status" value="2"/>
</dbReference>
<dbReference type="GO" id="GO:0008420">
    <property type="term" value="F:RNA polymerase II CTD heptapeptide repeat phosphatase activity"/>
    <property type="evidence" value="ECO:0007669"/>
    <property type="project" value="UniProtKB-UniRule"/>
</dbReference>
<comment type="subcellular location">
    <subcellularLocation>
        <location evidence="1 6">Nucleus</location>
    </subcellularLocation>
</comment>
<comment type="catalytic activity">
    <reaction evidence="4 6">
        <text>O-phospho-L-seryl-[protein] + H2O = L-seryl-[protein] + phosphate</text>
        <dbReference type="Rhea" id="RHEA:20629"/>
        <dbReference type="Rhea" id="RHEA-COMP:9863"/>
        <dbReference type="Rhea" id="RHEA-COMP:11604"/>
        <dbReference type="ChEBI" id="CHEBI:15377"/>
        <dbReference type="ChEBI" id="CHEBI:29999"/>
        <dbReference type="ChEBI" id="CHEBI:43474"/>
        <dbReference type="ChEBI" id="CHEBI:83421"/>
        <dbReference type="EC" id="3.1.3.16"/>
    </reaction>
</comment>
<dbReference type="InterPro" id="IPR004274">
    <property type="entry name" value="FCP1_dom"/>
</dbReference>
<feature type="region of interest" description="Disordered" evidence="7">
    <location>
        <begin position="1"/>
        <end position="20"/>
    </location>
</feature>
<dbReference type="Gene3D" id="3.40.50.10190">
    <property type="entry name" value="BRCT domain"/>
    <property type="match status" value="2"/>
</dbReference>
<evidence type="ECO:0000259" key="8">
    <source>
        <dbReference type="PROSITE" id="PS50172"/>
    </source>
</evidence>
<proteinExistence type="predicted"/>
<dbReference type="PROSITE" id="PS50172">
    <property type="entry name" value="BRCT"/>
    <property type="match status" value="2"/>
</dbReference>
<feature type="domain" description="BRCT" evidence="8">
    <location>
        <begin position="645"/>
        <end position="738"/>
    </location>
</feature>
<dbReference type="AlphaFoldDB" id="A0AAW0LI90"/>
<dbReference type="NCBIfam" id="TIGR02250">
    <property type="entry name" value="FCP1_euk"/>
    <property type="match status" value="2"/>
</dbReference>
<feature type="domain" description="FCP1 homology" evidence="9">
    <location>
        <begin position="76"/>
        <end position="245"/>
    </location>
</feature>
<dbReference type="SUPFAM" id="SSF56784">
    <property type="entry name" value="HAD-like"/>
    <property type="match status" value="2"/>
</dbReference>